<dbReference type="RefSeq" id="XP_006690099.1">
    <property type="nucleotide sequence ID" value="XM_006690036.1"/>
</dbReference>
<dbReference type="AlphaFoldDB" id="G3BD02"/>
<evidence type="ECO:0000313" key="2">
    <source>
        <dbReference type="EMBL" id="EGV60885.1"/>
    </source>
</evidence>
<name>G3BD02_CANTC</name>
<sequence>MSYKQRLSSCDAPSPIPASLDSLDLSHVGYSHKADFKYQLEDIPGLPIFKKNGKFKRFVTRDPNQKRVLSMPLLSSESLDKDLPIIPSRCVTSFNRFSMPQLDEQLSEPLVEFQSTPPRPQTMYIVPPHRPFSNQPLRKYIVDNDDDIDSLFSTNKSGTSNITTYTTDDIETAESILDLVQAYGNDSSSDDLEEAGDDSSSIYSQDSKISGLVTNYIEEPDVGLPFDEDVYSIIDSLFDDVPVVPVAAKKLPSIPQQSPSPENPPIISLDIKKSRNKVSFDDNNIKSAWSKADSSSGSTGVFPSPFRRPVSMNLDLMRPKHQVYQRPVSMMSTSNVSVSTCVSTNTVQIAKSDIKNIVRQRPYSYCLDSPSTYNYSRYAITPQPKITSNPYSSTLAPVVGSVQSSDANKVIPPQTPITPTTGQFTPQGSPKLLPPTPPPKQSQSRAVSLPVTPPGSPASKEERMKSTIALFLKQERGRKVSGL</sequence>
<dbReference type="HOGENOM" id="CLU_564985_0_0_1"/>
<evidence type="ECO:0000256" key="1">
    <source>
        <dbReference type="SAM" id="MobiDB-lite"/>
    </source>
</evidence>
<keyword evidence="3" id="KW-1185">Reference proteome</keyword>
<feature type="compositionally biased region" description="Low complexity" evidence="1">
    <location>
        <begin position="417"/>
        <end position="431"/>
    </location>
</feature>
<dbReference type="Proteomes" id="UP000000707">
    <property type="component" value="Unassembled WGS sequence"/>
</dbReference>
<proteinExistence type="predicted"/>
<reference evidence="2 3" key="1">
    <citation type="journal article" date="2011" name="Proc. Natl. Acad. Sci. U.S.A.">
        <title>Comparative genomics of xylose-fermenting fungi for enhanced biofuel production.</title>
        <authorList>
            <person name="Wohlbach D.J."/>
            <person name="Kuo A."/>
            <person name="Sato T.K."/>
            <person name="Potts K.M."/>
            <person name="Salamov A.A."/>
            <person name="LaButti K.M."/>
            <person name="Sun H."/>
            <person name="Clum A."/>
            <person name="Pangilinan J.L."/>
            <person name="Lindquist E.A."/>
            <person name="Lucas S."/>
            <person name="Lapidus A."/>
            <person name="Jin M."/>
            <person name="Gunawan C."/>
            <person name="Balan V."/>
            <person name="Dale B.E."/>
            <person name="Jeffries T.W."/>
            <person name="Zinkel R."/>
            <person name="Barry K.W."/>
            <person name="Grigoriev I.V."/>
            <person name="Gasch A.P."/>
        </authorList>
    </citation>
    <scope>NUCLEOTIDE SEQUENCE [LARGE SCALE GENOMIC DNA]</scope>
    <source>
        <strain evidence="3">ATCC 10573 / BCRC 21748 / CBS 615 / JCM 9827 / NBRC 10315 / NRRL Y-1498 / VKM Y-70</strain>
    </source>
</reference>
<dbReference type="EMBL" id="GL996528">
    <property type="protein sequence ID" value="EGV60885.1"/>
    <property type="molecule type" value="Genomic_DNA"/>
</dbReference>
<evidence type="ECO:0000313" key="3">
    <source>
        <dbReference type="Proteomes" id="UP000000707"/>
    </source>
</evidence>
<organism evidence="3">
    <name type="scientific">Candida tenuis (strain ATCC 10573 / BCRC 21748 / CBS 615 / JCM 9827 / NBRC 10315 / NRRL Y-1498 / VKM Y-70)</name>
    <name type="common">Yeast</name>
    <name type="synonym">Yamadazyma tenuis</name>
    <dbReference type="NCBI Taxonomy" id="590646"/>
    <lineage>
        <taxon>Eukaryota</taxon>
        <taxon>Fungi</taxon>
        <taxon>Dikarya</taxon>
        <taxon>Ascomycota</taxon>
        <taxon>Saccharomycotina</taxon>
        <taxon>Pichiomycetes</taxon>
        <taxon>Debaryomycetaceae</taxon>
        <taxon>Yamadazyma</taxon>
    </lineage>
</organism>
<accession>G3BD02</accession>
<dbReference type="KEGG" id="cten:18250602"/>
<protein>
    <submittedName>
        <fullName evidence="2">Uncharacterized protein</fullName>
    </submittedName>
</protein>
<feature type="region of interest" description="Disordered" evidence="1">
    <location>
        <begin position="406"/>
        <end position="467"/>
    </location>
</feature>
<dbReference type="OrthoDB" id="4024635at2759"/>
<gene>
    <name evidence="2" type="ORF">CANTEDRAFT_96322</name>
</gene>
<dbReference type="GeneID" id="18250602"/>